<dbReference type="InterPro" id="IPR017871">
    <property type="entry name" value="ABC_transporter-like_CS"/>
</dbReference>
<sequence>MCAHRLDNVFCDVLQAEPGSLVVVTGPTSAGKSTLLQTLLGNTVVRAGRVHVAGTLAYVPQTPWVTGESIRDNILFGRPLDPIQYSAVLHACCLDADIRQLPHGDATLLGEGGAAVSGGQKQRIALARVLYAKRQIICLDDVLASLDARVSAQVFERAI</sequence>
<feature type="domain" description="ABC transporter" evidence="3">
    <location>
        <begin position="14"/>
        <end position="142"/>
    </location>
</feature>
<evidence type="ECO:0000256" key="1">
    <source>
        <dbReference type="ARBA" id="ARBA00022741"/>
    </source>
</evidence>
<dbReference type="GO" id="GO:0005524">
    <property type="term" value="F:ATP binding"/>
    <property type="evidence" value="ECO:0007669"/>
    <property type="project" value="UniProtKB-KW"/>
</dbReference>
<dbReference type="STRING" id="81824.A9UV24"/>
<protein>
    <recommendedName>
        <fullName evidence="3">ABC transporter domain-containing protein</fullName>
    </recommendedName>
</protein>
<dbReference type="Gene3D" id="3.40.50.300">
    <property type="entry name" value="P-loop containing nucleotide triphosphate hydrolases"/>
    <property type="match status" value="1"/>
</dbReference>
<dbReference type="RefSeq" id="XP_001744306.1">
    <property type="nucleotide sequence ID" value="XM_001744254.1"/>
</dbReference>
<dbReference type="EMBL" id="CH991546">
    <property type="protein sequence ID" value="EDQ91009.1"/>
    <property type="molecule type" value="Genomic_DNA"/>
</dbReference>
<dbReference type="SUPFAM" id="SSF52540">
    <property type="entry name" value="P-loop containing nucleoside triphosphate hydrolases"/>
    <property type="match status" value="1"/>
</dbReference>
<keyword evidence="5" id="KW-1185">Reference proteome</keyword>
<dbReference type="GeneID" id="5889401"/>
<gene>
    <name evidence="4" type="ORF">MONBRDRAFT_15527</name>
</gene>
<dbReference type="GO" id="GO:0016887">
    <property type="term" value="F:ATP hydrolysis activity"/>
    <property type="evidence" value="ECO:0007669"/>
    <property type="project" value="InterPro"/>
</dbReference>
<dbReference type="OMA" id="PHRENTE"/>
<evidence type="ECO:0000256" key="2">
    <source>
        <dbReference type="ARBA" id="ARBA00022840"/>
    </source>
</evidence>
<dbReference type="AlphaFoldDB" id="A9UV24"/>
<keyword evidence="1" id="KW-0547">Nucleotide-binding</keyword>
<evidence type="ECO:0000313" key="4">
    <source>
        <dbReference type="EMBL" id="EDQ91009.1"/>
    </source>
</evidence>
<keyword evidence="2" id="KW-0067">ATP-binding</keyword>
<proteinExistence type="predicted"/>
<name>A9UV24_MONBE</name>
<dbReference type="KEGG" id="mbr:MONBRDRAFT_15527"/>
<dbReference type="InterPro" id="IPR003439">
    <property type="entry name" value="ABC_transporter-like_ATP-bd"/>
</dbReference>
<evidence type="ECO:0000313" key="5">
    <source>
        <dbReference type="Proteomes" id="UP000001357"/>
    </source>
</evidence>
<dbReference type="eggNOG" id="KOG0054">
    <property type="taxonomic scope" value="Eukaryota"/>
</dbReference>
<dbReference type="InterPro" id="IPR027417">
    <property type="entry name" value="P-loop_NTPase"/>
</dbReference>
<accession>A9UV24</accession>
<dbReference type="InterPro" id="IPR050173">
    <property type="entry name" value="ABC_transporter_C-like"/>
</dbReference>
<dbReference type="Pfam" id="PF00005">
    <property type="entry name" value="ABC_tran"/>
    <property type="match status" value="1"/>
</dbReference>
<dbReference type="InParanoid" id="A9UV24"/>
<feature type="non-terminal residue" evidence="4">
    <location>
        <position position="159"/>
    </location>
</feature>
<organism evidence="4 5">
    <name type="scientific">Monosiga brevicollis</name>
    <name type="common">Choanoflagellate</name>
    <dbReference type="NCBI Taxonomy" id="81824"/>
    <lineage>
        <taxon>Eukaryota</taxon>
        <taxon>Choanoflagellata</taxon>
        <taxon>Craspedida</taxon>
        <taxon>Salpingoecidae</taxon>
        <taxon>Monosiga</taxon>
    </lineage>
</organism>
<dbReference type="PROSITE" id="PS00211">
    <property type="entry name" value="ABC_TRANSPORTER_1"/>
    <property type="match status" value="1"/>
</dbReference>
<dbReference type="PANTHER" id="PTHR24223">
    <property type="entry name" value="ATP-BINDING CASSETTE SUB-FAMILY C"/>
    <property type="match status" value="1"/>
</dbReference>
<reference evidence="4 5" key="1">
    <citation type="journal article" date="2008" name="Nature">
        <title>The genome of the choanoflagellate Monosiga brevicollis and the origin of metazoans.</title>
        <authorList>
            <consortium name="JGI Sequencing"/>
            <person name="King N."/>
            <person name="Westbrook M.J."/>
            <person name="Young S.L."/>
            <person name="Kuo A."/>
            <person name="Abedin M."/>
            <person name="Chapman J."/>
            <person name="Fairclough S."/>
            <person name="Hellsten U."/>
            <person name="Isogai Y."/>
            <person name="Letunic I."/>
            <person name="Marr M."/>
            <person name="Pincus D."/>
            <person name="Putnam N."/>
            <person name="Rokas A."/>
            <person name="Wright K.J."/>
            <person name="Zuzow R."/>
            <person name="Dirks W."/>
            <person name="Good M."/>
            <person name="Goodstein D."/>
            <person name="Lemons D."/>
            <person name="Li W."/>
            <person name="Lyons J.B."/>
            <person name="Morris A."/>
            <person name="Nichols S."/>
            <person name="Richter D.J."/>
            <person name="Salamov A."/>
            <person name="Bork P."/>
            <person name="Lim W.A."/>
            <person name="Manning G."/>
            <person name="Miller W.T."/>
            <person name="McGinnis W."/>
            <person name="Shapiro H."/>
            <person name="Tjian R."/>
            <person name="Grigoriev I.V."/>
            <person name="Rokhsar D."/>
        </authorList>
    </citation>
    <scope>NUCLEOTIDE SEQUENCE [LARGE SCALE GENOMIC DNA]</scope>
    <source>
        <strain evidence="5">MX1 / ATCC 50154</strain>
    </source>
</reference>
<dbReference type="Proteomes" id="UP000001357">
    <property type="component" value="Unassembled WGS sequence"/>
</dbReference>
<evidence type="ECO:0000259" key="3">
    <source>
        <dbReference type="Pfam" id="PF00005"/>
    </source>
</evidence>